<dbReference type="Proteomes" id="UP001465668">
    <property type="component" value="Unassembled WGS sequence"/>
</dbReference>
<evidence type="ECO:0000256" key="1">
    <source>
        <dbReference type="SAM" id="MobiDB-lite"/>
    </source>
</evidence>
<sequence>MIRNHHTRGPQPQPRATQPQQPSWATFIVFPCMNSRDGQSRLDCSYDEPHDVTYLAAGNARIQLGVVSCKEKVHTTRVTSSPDAKLLRNFTF</sequence>
<name>A0ABR2Y3N5_9PEZI</name>
<evidence type="ECO:0000313" key="3">
    <source>
        <dbReference type="Proteomes" id="UP001465668"/>
    </source>
</evidence>
<gene>
    <name evidence="2" type="ORF">SCAR479_02702</name>
</gene>
<protein>
    <submittedName>
        <fullName evidence="2">Uncharacterized protein</fullName>
    </submittedName>
</protein>
<dbReference type="EMBL" id="JARVKM010000006">
    <property type="protein sequence ID" value="KAK9780587.1"/>
    <property type="molecule type" value="Genomic_DNA"/>
</dbReference>
<reference evidence="2 3" key="1">
    <citation type="submission" date="2024-02" db="EMBL/GenBank/DDBJ databases">
        <title>First draft genome assembly of two strains of Seiridium cardinale.</title>
        <authorList>
            <person name="Emiliani G."/>
            <person name="Scali E."/>
        </authorList>
    </citation>
    <scope>NUCLEOTIDE SEQUENCE [LARGE SCALE GENOMIC DNA]</scope>
    <source>
        <strain evidence="2 3">BM-138-000479</strain>
    </source>
</reference>
<feature type="region of interest" description="Disordered" evidence="1">
    <location>
        <begin position="1"/>
        <end position="23"/>
    </location>
</feature>
<evidence type="ECO:0000313" key="2">
    <source>
        <dbReference type="EMBL" id="KAK9780587.1"/>
    </source>
</evidence>
<keyword evidence="3" id="KW-1185">Reference proteome</keyword>
<comment type="caution">
    <text evidence="2">The sequence shown here is derived from an EMBL/GenBank/DDBJ whole genome shotgun (WGS) entry which is preliminary data.</text>
</comment>
<accession>A0ABR2Y3N5</accession>
<organism evidence="2 3">
    <name type="scientific">Seiridium cardinale</name>
    <dbReference type="NCBI Taxonomy" id="138064"/>
    <lineage>
        <taxon>Eukaryota</taxon>
        <taxon>Fungi</taxon>
        <taxon>Dikarya</taxon>
        <taxon>Ascomycota</taxon>
        <taxon>Pezizomycotina</taxon>
        <taxon>Sordariomycetes</taxon>
        <taxon>Xylariomycetidae</taxon>
        <taxon>Amphisphaeriales</taxon>
        <taxon>Sporocadaceae</taxon>
        <taxon>Seiridium</taxon>
    </lineage>
</organism>
<proteinExistence type="predicted"/>